<evidence type="ECO:0000313" key="8">
    <source>
        <dbReference type="EMBL" id="KAF7689239.1"/>
    </source>
</evidence>
<dbReference type="EMBL" id="JABFDY010000024">
    <property type="protein sequence ID" value="KAF7689239.1"/>
    <property type="molecule type" value="Genomic_DNA"/>
</dbReference>
<feature type="domain" description="Ig-like" evidence="7">
    <location>
        <begin position="15"/>
        <end position="117"/>
    </location>
</feature>
<reference evidence="8" key="1">
    <citation type="submission" date="2020-08" db="EMBL/GenBank/DDBJ databases">
        <title>Chromosome-level assembly of Southern catfish (Silurus meridionalis) provides insights into visual adaptation to the nocturnal and benthic lifestyles.</title>
        <authorList>
            <person name="Zhang Y."/>
            <person name="Wang D."/>
            <person name="Peng Z."/>
        </authorList>
    </citation>
    <scope>NUCLEOTIDE SEQUENCE</scope>
    <source>
        <strain evidence="8">SWU-2019-XX</strain>
        <tissue evidence="8">Muscle</tissue>
    </source>
</reference>
<dbReference type="InterPro" id="IPR007110">
    <property type="entry name" value="Ig-like_dom"/>
</dbReference>
<feature type="transmembrane region" description="Helical" evidence="5">
    <location>
        <begin position="273"/>
        <end position="294"/>
    </location>
</feature>
<dbReference type="PANTHER" id="PTHR11860">
    <property type="entry name" value="POLYMERIC-IMMUNOGLOBULIN RECEPTOR"/>
    <property type="match status" value="1"/>
</dbReference>
<dbReference type="SMART" id="SM00409">
    <property type="entry name" value="IG"/>
    <property type="match status" value="4"/>
</dbReference>
<name>A0A8T0AD98_SILME</name>
<feature type="region of interest" description="Disordered" evidence="4">
    <location>
        <begin position="367"/>
        <end position="387"/>
    </location>
</feature>
<evidence type="ECO:0000256" key="3">
    <source>
        <dbReference type="ARBA" id="ARBA00023136"/>
    </source>
</evidence>
<dbReference type="GO" id="GO:0004888">
    <property type="term" value="F:transmembrane signaling receptor activity"/>
    <property type="evidence" value="ECO:0007669"/>
    <property type="project" value="TreeGrafter"/>
</dbReference>
<dbReference type="GO" id="GO:0005886">
    <property type="term" value="C:plasma membrane"/>
    <property type="evidence" value="ECO:0007669"/>
    <property type="project" value="TreeGrafter"/>
</dbReference>
<dbReference type="Proteomes" id="UP000606274">
    <property type="component" value="Unassembled WGS sequence"/>
</dbReference>
<dbReference type="InterPro" id="IPR013783">
    <property type="entry name" value="Ig-like_fold"/>
</dbReference>
<feature type="chain" id="PRO_5035814339" description="Ig-like domain-containing protein" evidence="6">
    <location>
        <begin position="20"/>
        <end position="788"/>
    </location>
</feature>
<dbReference type="PROSITE" id="PS50835">
    <property type="entry name" value="IG_LIKE"/>
    <property type="match status" value="2"/>
</dbReference>
<comment type="subcellular location">
    <subcellularLocation>
        <location evidence="1">Membrane</location>
    </subcellularLocation>
</comment>
<keyword evidence="2 5" id="KW-0812">Transmembrane</keyword>
<keyword evidence="9" id="KW-1185">Reference proteome</keyword>
<dbReference type="PANTHER" id="PTHR11860:SF118">
    <property type="entry name" value="CMRF35-LIKE MOLECULE 3-RELATED"/>
    <property type="match status" value="1"/>
</dbReference>
<comment type="caution">
    <text evidence="8">The sequence shown here is derived from an EMBL/GenBank/DDBJ whole genome shotgun (WGS) entry which is preliminary data.</text>
</comment>
<dbReference type="AlphaFoldDB" id="A0A8T0AD98"/>
<feature type="transmembrane region" description="Helical" evidence="5">
    <location>
        <begin position="607"/>
        <end position="627"/>
    </location>
</feature>
<dbReference type="InterPro" id="IPR013106">
    <property type="entry name" value="Ig_V-set"/>
</dbReference>
<dbReference type="InterPro" id="IPR050671">
    <property type="entry name" value="CD300_family_receptors"/>
</dbReference>
<sequence length="788" mass="87842">MNFIAVAAILFGAVPSVMPGGVRVKAPLGGNATIHCSYDPGSEKYPKYFSKGQQKTELVRQDRRLTWSRDWRFSLEDDTETRVFTVTMRNLSVDDAGVYWCGVDRWISDIQTEVTLDVVQHVVHDETTQNAVPSVMPGGVRVKAPLGGNATIHCSYDPGSEKYPKYFSKGQQKTELVRQDRKVTWSRDWRFSLEDDTETRVFTVTMRNLSVDDAGVYWCGVDRWISDIQTEVNLDVVQHVVHDETTQNDTEIWQSTTEPQDQQSTITEKTQHLSLPLAVLLLLCGIMSAVFFIMKNSKAQAASTAPGNATEPDGDGSSAITETPEGVYATVLHCKPAANQDCARESAPQHPDAVVYSLIMQPPQLPVYSSLSPSEPEQKSQLLSDTSAFSEESHDVYSTVQIGCDLSVRVIDQNTNEHFSRVGCKQQTVTGYEGGSVIINFGYNAQYINHTKSCSKLEGQNGQNNNCQEKKCDLEGKYFAVDDTSTKTYSMMIRNLSMEDEGTYTCGVKNQSKVNKYIVRLVIKELAVVSGHYYKESRTVHPGAVVTFNCTYPKNLDGIKSVYKVTSQGIYPITFTNLDHEMYDIHVSVSDRVINVSISNVTVKDEGLYLCGITIMINNYSSYASIFCEMQLHVTDLAGQHTEPASTPSPGSSNIFITVYVIVALLLIIGVVMIFYKRCSRKVKGDSSPVDGGNPVTEEREEVVWTSAEEKRDFNIPILSSGISIYFYLKWKNNRQGSSSNADQLNNRQLEHTAEDYEEIKEYNLPANSVYNNTKIHTDTSDSPSGLE</sequence>
<feature type="domain" description="Ig-like" evidence="7">
    <location>
        <begin position="133"/>
        <end position="235"/>
    </location>
</feature>
<dbReference type="SUPFAM" id="SSF48726">
    <property type="entry name" value="Immunoglobulin"/>
    <property type="match status" value="4"/>
</dbReference>
<evidence type="ECO:0000256" key="1">
    <source>
        <dbReference type="ARBA" id="ARBA00004370"/>
    </source>
</evidence>
<evidence type="ECO:0000256" key="4">
    <source>
        <dbReference type="SAM" id="MobiDB-lite"/>
    </source>
</evidence>
<gene>
    <name evidence="8" type="ORF">HF521_012592</name>
</gene>
<dbReference type="Pfam" id="PF07686">
    <property type="entry name" value="V-set"/>
    <property type="match status" value="3"/>
</dbReference>
<evidence type="ECO:0000259" key="7">
    <source>
        <dbReference type="PROSITE" id="PS50835"/>
    </source>
</evidence>
<organism evidence="8 9">
    <name type="scientific">Silurus meridionalis</name>
    <name type="common">Southern catfish</name>
    <name type="synonym">Silurus soldatovi meridionalis</name>
    <dbReference type="NCBI Taxonomy" id="175797"/>
    <lineage>
        <taxon>Eukaryota</taxon>
        <taxon>Metazoa</taxon>
        <taxon>Chordata</taxon>
        <taxon>Craniata</taxon>
        <taxon>Vertebrata</taxon>
        <taxon>Euteleostomi</taxon>
        <taxon>Actinopterygii</taxon>
        <taxon>Neopterygii</taxon>
        <taxon>Teleostei</taxon>
        <taxon>Ostariophysi</taxon>
        <taxon>Siluriformes</taxon>
        <taxon>Siluridae</taxon>
        <taxon>Silurus</taxon>
    </lineage>
</organism>
<keyword evidence="6" id="KW-0732">Signal</keyword>
<evidence type="ECO:0000256" key="5">
    <source>
        <dbReference type="SAM" id="Phobius"/>
    </source>
</evidence>
<dbReference type="InterPro" id="IPR003599">
    <property type="entry name" value="Ig_sub"/>
</dbReference>
<accession>A0A8T0AD98</accession>
<dbReference type="Gene3D" id="2.60.40.10">
    <property type="entry name" value="Immunoglobulins"/>
    <property type="match status" value="4"/>
</dbReference>
<evidence type="ECO:0000256" key="6">
    <source>
        <dbReference type="SAM" id="SignalP"/>
    </source>
</evidence>
<protein>
    <recommendedName>
        <fullName evidence="7">Ig-like domain-containing protein</fullName>
    </recommendedName>
</protein>
<keyword evidence="3 5" id="KW-0472">Membrane</keyword>
<dbReference type="InterPro" id="IPR036179">
    <property type="entry name" value="Ig-like_dom_sf"/>
</dbReference>
<evidence type="ECO:0000256" key="2">
    <source>
        <dbReference type="ARBA" id="ARBA00022692"/>
    </source>
</evidence>
<proteinExistence type="predicted"/>
<feature type="transmembrane region" description="Helical" evidence="5">
    <location>
        <begin position="655"/>
        <end position="676"/>
    </location>
</feature>
<keyword evidence="5" id="KW-1133">Transmembrane helix</keyword>
<feature type="signal peptide" evidence="6">
    <location>
        <begin position="1"/>
        <end position="19"/>
    </location>
</feature>
<evidence type="ECO:0000313" key="9">
    <source>
        <dbReference type="Proteomes" id="UP000606274"/>
    </source>
</evidence>
<dbReference type="SMART" id="SM00406">
    <property type="entry name" value="IGv"/>
    <property type="match status" value="3"/>
</dbReference>
<dbReference type="CDD" id="cd05716">
    <property type="entry name" value="IgV_pIgR_like"/>
    <property type="match status" value="2"/>
</dbReference>